<keyword evidence="1" id="KW-0472">Membrane</keyword>
<reference evidence="2 3" key="1">
    <citation type="submission" date="2020-06" db="EMBL/GenBank/DDBJ databases">
        <authorList>
            <person name="Li R."/>
            <person name="Bekaert M."/>
        </authorList>
    </citation>
    <scope>NUCLEOTIDE SEQUENCE [LARGE SCALE GENOMIC DNA]</scope>
    <source>
        <strain evidence="3">wild</strain>
    </source>
</reference>
<evidence type="ECO:0000313" key="2">
    <source>
        <dbReference type="EMBL" id="CAC5379031.1"/>
    </source>
</evidence>
<dbReference type="Proteomes" id="UP000507470">
    <property type="component" value="Unassembled WGS sequence"/>
</dbReference>
<sequence>MMICECVLGSTSIIQHIVHDIYCRHFTCKDENNDDQPCGMSSVKAFYSHDVINFDSTNVVLIETVVNLADHEYLNTFTVEIGNGTSQDKIISGVLLSEINFGISNFTFEFSGESCSYNDSFQRYTEFDLKVFEASTVHVIEPLRTSCLRLTTYPSGDTLPDNPRCRIALYEPSEDYVTADRIGIYGYYHNSEIDTSDIYTADYLTSSLNDYSSMSIEQVLSQITTQMHVSSEIGSTMITSQLGTSILPTSNMDAVTMTTSQLVTSILPTSHMDTAALTTSQLGTSILPTSHMDTATLITLQLRTTILSTSNMDTVTLIASQGTTGTASTTTVYADDHTPTAEKTTEPVNSQGDLDNLTCFSFCYHKYHSNSTAEQVENIRNEIRQLLLVDTKTLSSQIRKKISVKDKRPSATIIGTIPMSILLAIIGCIVLSDLNTIRRHVYGMVNNIKGLYS</sequence>
<keyword evidence="1" id="KW-0812">Transmembrane</keyword>
<name>A0A6J8B6D4_MYTCO</name>
<feature type="transmembrane region" description="Helical" evidence="1">
    <location>
        <begin position="411"/>
        <end position="431"/>
    </location>
</feature>
<dbReference type="EMBL" id="CACVKT020002618">
    <property type="protein sequence ID" value="CAC5379031.1"/>
    <property type="molecule type" value="Genomic_DNA"/>
</dbReference>
<protein>
    <submittedName>
        <fullName evidence="2">Uncharacterized protein</fullName>
    </submittedName>
</protein>
<gene>
    <name evidence="2" type="ORF">MCOR_15135</name>
</gene>
<evidence type="ECO:0000256" key="1">
    <source>
        <dbReference type="SAM" id="Phobius"/>
    </source>
</evidence>
<accession>A0A6J8B6D4</accession>
<organism evidence="2 3">
    <name type="scientific">Mytilus coruscus</name>
    <name type="common">Sea mussel</name>
    <dbReference type="NCBI Taxonomy" id="42192"/>
    <lineage>
        <taxon>Eukaryota</taxon>
        <taxon>Metazoa</taxon>
        <taxon>Spiralia</taxon>
        <taxon>Lophotrochozoa</taxon>
        <taxon>Mollusca</taxon>
        <taxon>Bivalvia</taxon>
        <taxon>Autobranchia</taxon>
        <taxon>Pteriomorphia</taxon>
        <taxon>Mytilida</taxon>
        <taxon>Mytiloidea</taxon>
        <taxon>Mytilidae</taxon>
        <taxon>Mytilinae</taxon>
        <taxon>Mytilus</taxon>
    </lineage>
</organism>
<evidence type="ECO:0000313" key="3">
    <source>
        <dbReference type="Proteomes" id="UP000507470"/>
    </source>
</evidence>
<dbReference type="AlphaFoldDB" id="A0A6J8B6D4"/>
<proteinExistence type="predicted"/>
<keyword evidence="1" id="KW-1133">Transmembrane helix</keyword>
<dbReference type="OrthoDB" id="6156976at2759"/>
<keyword evidence="3" id="KW-1185">Reference proteome</keyword>